<evidence type="ECO:0000313" key="3">
    <source>
        <dbReference type="Proteomes" id="UP001196413"/>
    </source>
</evidence>
<proteinExistence type="predicted"/>
<gene>
    <name evidence="2" type="ORF">KIN20_005430</name>
</gene>
<comment type="caution">
    <text evidence="2">The sequence shown here is derived from an EMBL/GenBank/DDBJ whole genome shotgun (WGS) entry which is preliminary data.</text>
</comment>
<name>A0AAD5M379_PARTN</name>
<reference evidence="2" key="1">
    <citation type="submission" date="2021-06" db="EMBL/GenBank/DDBJ databases">
        <title>Parelaphostrongylus tenuis whole genome reference sequence.</title>
        <authorList>
            <person name="Garwood T.J."/>
            <person name="Larsen P.A."/>
            <person name="Fountain-Jones N.M."/>
            <person name="Garbe J.R."/>
            <person name="Macchietto M.G."/>
            <person name="Kania S.A."/>
            <person name="Gerhold R.W."/>
            <person name="Richards J.E."/>
            <person name="Wolf T.M."/>
        </authorList>
    </citation>
    <scope>NUCLEOTIDE SEQUENCE</scope>
    <source>
        <strain evidence="2">MNPRO001-30</strain>
        <tissue evidence="2">Meninges</tissue>
    </source>
</reference>
<feature type="region of interest" description="Disordered" evidence="1">
    <location>
        <begin position="34"/>
        <end position="57"/>
    </location>
</feature>
<sequence length="101" mass="11685">MAKRALAVGVYQHYKRLENNIDIQNRELIRNAVSSSMKKKGKRPISEDEEYDDFFGDPPSSKRKTVFERMNEEVRSKSCLESKQCSELKTTNHDIAFLGTN</sequence>
<dbReference type="EMBL" id="JAHQIW010000743">
    <property type="protein sequence ID" value="KAJ1349778.1"/>
    <property type="molecule type" value="Genomic_DNA"/>
</dbReference>
<evidence type="ECO:0000313" key="2">
    <source>
        <dbReference type="EMBL" id="KAJ1349778.1"/>
    </source>
</evidence>
<dbReference type="Proteomes" id="UP001196413">
    <property type="component" value="Unassembled WGS sequence"/>
</dbReference>
<protein>
    <submittedName>
        <fullName evidence="2">Uncharacterized protein</fullName>
    </submittedName>
</protein>
<evidence type="ECO:0000256" key="1">
    <source>
        <dbReference type="SAM" id="MobiDB-lite"/>
    </source>
</evidence>
<organism evidence="2 3">
    <name type="scientific">Parelaphostrongylus tenuis</name>
    <name type="common">Meningeal worm</name>
    <dbReference type="NCBI Taxonomy" id="148309"/>
    <lineage>
        <taxon>Eukaryota</taxon>
        <taxon>Metazoa</taxon>
        <taxon>Ecdysozoa</taxon>
        <taxon>Nematoda</taxon>
        <taxon>Chromadorea</taxon>
        <taxon>Rhabditida</taxon>
        <taxon>Rhabditina</taxon>
        <taxon>Rhabditomorpha</taxon>
        <taxon>Strongyloidea</taxon>
        <taxon>Metastrongylidae</taxon>
        <taxon>Parelaphostrongylus</taxon>
    </lineage>
</organism>
<accession>A0AAD5M379</accession>
<dbReference type="AlphaFoldDB" id="A0AAD5M379"/>
<keyword evidence="3" id="KW-1185">Reference proteome</keyword>